<organism evidence="6 7">
    <name type="scientific">Winogradskyella flava</name>
    <dbReference type="NCBI Taxonomy" id="1884876"/>
    <lineage>
        <taxon>Bacteria</taxon>
        <taxon>Pseudomonadati</taxon>
        <taxon>Bacteroidota</taxon>
        <taxon>Flavobacteriia</taxon>
        <taxon>Flavobacteriales</taxon>
        <taxon>Flavobacteriaceae</taxon>
        <taxon>Winogradskyella</taxon>
    </lineage>
</organism>
<evidence type="ECO:0000256" key="2">
    <source>
        <dbReference type="ARBA" id="ARBA00022803"/>
    </source>
</evidence>
<feature type="repeat" description="TPR" evidence="3">
    <location>
        <begin position="643"/>
        <end position="676"/>
    </location>
</feature>
<name>A0A842IW69_9FLAO</name>
<dbReference type="SMART" id="SM00028">
    <property type="entry name" value="TPR"/>
    <property type="match status" value="2"/>
</dbReference>
<dbReference type="Pfam" id="PF07719">
    <property type="entry name" value="TPR_2"/>
    <property type="match status" value="1"/>
</dbReference>
<dbReference type="InterPro" id="IPR032466">
    <property type="entry name" value="Metal_Hydrolase"/>
</dbReference>
<dbReference type="PANTHER" id="PTHR43135:SF3">
    <property type="entry name" value="ALPHA-D-RIBOSE 1-METHYLPHOSPHONATE 5-TRIPHOSPHATE DIPHOSPHATASE"/>
    <property type="match status" value="1"/>
</dbReference>
<proteinExistence type="predicted"/>
<evidence type="ECO:0000256" key="1">
    <source>
        <dbReference type="ARBA" id="ARBA00022737"/>
    </source>
</evidence>
<sequence>MKKICSLVILAFILCSCGSKTYDLAITNVQLFDAEGKTVIPNQSIWIKGDTIAAITSSSESFTAQKTIDGNNRLVTPGFIDTHVHTVGNYGADALSPEDYKADNGIEMLRDLQAQHYLNYGVTTIIDMGQPEPWIDVTLDWQKNPTPNHPNIFICGGSMVSDEDRRQPAHHIEVMNPEHGREKVRSYAARGLKYMKLYSKLRKPDYEAMADEAKKQGIIINSHVDNNRVTIAEGIDYGVLNFEHFFTLTPSILNYDEHWPKMNDLYGIKMNSSIDEFAAQMVFFFGYIKSNPEYEARLYQLFDKMAREGATLSSAMNVVASSAGQSDFFTSFEYFPIRKTPMVNYTEAQQKQLDSAFESFMNYMKIAHDKGVKLRIGTDCRFGGRAFLSELMLFKNAGFSTGDILQIATLSGYEAMQLDDKRGTIEVGKTADLILFDKNPFDDIKHVLSHKTIIKDGLEFKPKTSIGHELRKVLLDDGVEAGKLWFEEAKQNNTYPKVKVSELKNTVRELFTGGKTIEAIAAYQLFKTEFPDKVYKQDEIAITNASYGMIRNGNLEKLKTYYAFAESNFPDAKKFMGLSVYMAILDKDIAAGQALFKANQLNPQYVVDEDELNGLGYLYLQSDRIKEAIAIFEMNISAFPESSNVYDSLGEAYLEAGHKALAKKNYEKSLALDPDNDNAKTVLKGL</sequence>
<evidence type="ECO:0000313" key="6">
    <source>
        <dbReference type="EMBL" id="MBC2845058.1"/>
    </source>
</evidence>
<gene>
    <name evidence="6" type="ORF">H7F21_08140</name>
</gene>
<dbReference type="InterPro" id="IPR013105">
    <property type="entry name" value="TPR_2"/>
</dbReference>
<dbReference type="InterPro" id="IPR011990">
    <property type="entry name" value="TPR-like_helical_dom_sf"/>
</dbReference>
<feature type="repeat" description="TPR" evidence="3">
    <location>
        <begin position="609"/>
        <end position="642"/>
    </location>
</feature>
<dbReference type="InterPro" id="IPR051781">
    <property type="entry name" value="Metallo-dep_Hydrolase"/>
</dbReference>
<dbReference type="AlphaFoldDB" id="A0A842IW69"/>
<keyword evidence="2 3" id="KW-0802">TPR repeat</keyword>
<dbReference type="Gene3D" id="1.25.40.10">
    <property type="entry name" value="Tetratricopeptide repeat domain"/>
    <property type="match status" value="1"/>
</dbReference>
<evidence type="ECO:0000259" key="5">
    <source>
        <dbReference type="Pfam" id="PF01979"/>
    </source>
</evidence>
<feature type="domain" description="Amidohydrolase-related" evidence="5">
    <location>
        <begin position="74"/>
        <end position="450"/>
    </location>
</feature>
<feature type="signal peptide" evidence="4">
    <location>
        <begin position="1"/>
        <end position="21"/>
    </location>
</feature>
<dbReference type="SUPFAM" id="SSF48452">
    <property type="entry name" value="TPR-like"/>
    <property type="match status" value="1"/>
</dbReference>
<dbReference type="Gene3D" id="3.20.20.140">
    <property type="entry name" value="Metal-dependent hydrolases"/>
    <property type="match status" value="1"/>
</dbReference>
<evidence type="ECO:0000256" key="4">
    <source>
        <dbReference type="SAM" id="SignalP"/>
    </source>
</evidence>
<evidence type="ECO:0000313" key="7">
    <source>
        <dbReference type="Proteomes" id="UP000533900"/>
    </source>
</evidence>
<keyword evidence="6" id="KW-0378">Hydrolase</keyword>
<protein>
    <submittedName>
        <fullName evidence="6">Amidohydrolase family protein</fullName>
    </submittedName>
</protein>
<dbReference type="EMBL" id="JACLCP010000002">
    <property type="protein sequence ID" value="MBC2845058.1"/>
    <property type="molecule type" value="Genomic_DNA"/>
</dbReference>
<dbReference type="RefSeq" id="WP_185788777.1">
    <property type="nucleotide sequence ID" value="NZ_JACLCP010000002.1"/>
</dbReference>
<evidence type="ECO:0000256" key="3">
    <source>
        <dbReference type="PROSITE-ProRule" id="PRU00339"/>
    </source>
</evidence>
<dbReference type="InterPro" id="IPR006680">
    <property type="entry name" value="Amidohydro-rel"/>
</dbReference>
<dbReference type="InterPro" id="IPR019734">
    <property type="entry name" value="TPR_rpt"/>
</dbReference>
<dbReference type="PANTHER" id="PTHR43135">
    <property type="entry name" value="ALPHA-D-RIBOSE 1-METHYLPHOSPHONATE 5-TRIPHOSPHATE DIPHOSPHATASE"/>
    <property type="match status" value="1"/>
</dbReference>
<dbReference type="InterPro" id="IPR011059">
    <property type="entry name" value="Metal-dep_hydrolase_composite"/>
</dbReference>
<comment type="caution">
    <text evidence="6">The sequence shown here is derived from an EMBL/GenBank/DDBJ whole genome shotgun (WGS) entry which is preliminary data.</text>
</comment>
<dbReference type="Gene3D" id="3.30.110.90">
    <property type="entry name" value="Amidohydrolase"/>
    <property type="match status" value="1"/>
</dbReference>
<dbReference type="PROSITE" id="PS50005">
    <property type="entry name" value="TPR"/>
    <property type="match status" value="2"/>
</dbReference>
<dbReference type="Gene3D" id="2.30.40.10">
    <property type="entry name" value="Urease, subunit C, domain 1"/>
    <property type="match status" value="2"/>
</dbReference>
<dbReference type="Pfam" id="PF01979">
    <property type="entry name" value="Amidohydro_1"/>
    <property type="match status" value="1"/>
</dbReference>
<accession>A0A842IW69</accession>
<dbReference type="Gene3D" id="3.40.50.10910">
    <property type="entry name" value="Amidohydrolase"/>
    <property type="match status" value="1"/>
</dbReference>
<dbReference type="PROSITE" id="PS51257">
    <property type="entry name" value="PROKAR_LIPOPROTEIN"/>
    <property type="match status" value="1"/>
</dbReference>
<dbReference type="SUPFAM" id="SSF51556">
    <property type="entry name" value="Metallo-dependent hydrolases"/>
    <property type="match status" value="1"/>
</dbReference>
<dbReference type="GO" id="GO:0016810">
    <property type="term" value="F:hydrolase activity, acting on carbon-nitrogen (but not peptide) bonds"/>
    <property type="evidence" value="ECO:0007669"/>
    <property type="project" value="InterPro"/>
</dbReference>
<dbReference type="SUPFAM" id="SSF51338">
    <property type="entry name" value="Composite domain of metallo-dependent hydrolases"/>
    <property type="match status" value="1"/>
</dbReference>
<keyword evidence="1" id="KW-0677">Repeat</keyword>
<reference evidence="6" key="1">
    <citation type="submission" date="2020-08" db="EMBL/GenBank/DDBJ databases">
        <title>Winogradskyella ouciana sp. nov., isolated from the hadal seawater of the Mariana Trench.</title>
        <authorList>
            <person name="He X."/>
        </authorList>
    </citation>
    <scope>NUCLEOTIDE SEQUENCE [LARGE SCALE GENOMIC DNA]</scope>
    <source>
        <strain evidence="6">KCTC 52348</strain>
    </source>
</reference>
<dbReference type="Proteomes" id="UP000533900">
    <property type="component" value="Unassembled WGS sequence"/>
</dbReference>
<keyword evidence="4" id="KW-0732">Signal</keyword>
<keyword evidence="7" id="KW-1185">Reference proteome</keyword>
<feature type="chain" id="PRO_5032459327" evidence="4">
    <location>
        <begin position="22"/>
        <end position="686"/>
    </location>
</feature>